<sequence>MFQKEGDTKEWESKTLPRYDARRTKDLDEAIISLYLNGTNTRKIKRHSALY</sequence>
<accession>A0A7C3URD9</accession>
<keyword evidence="3" id="KW-0815">Transposition</keyword>
<protein>
    <recommendedName>
        <fullName evidence="7">Mutator family transposase</fullName>
    </recommendedName>
</protein>
<keyword evidence="5" id="KW-0233">DNA recombination</keyword>
<dbReference type="GO" id="GO:0003677">
    <property type="term" value="F:DNA binding"/>
    <property type="evidence" value="ECO:0007669"/>
    <property type="project" value="UniProtKB-KW"/>
</dbReference>
<evidence type="ECO:0000256" key="5">
    <source>
        <dbReference type="ARBA" id="ARBA00023172"/>
    </source>
</evidence>
<dbReference type="GO" id="GO:0006313">
    <property type="term" value="P:DNA transposition"/>
    <property type="evidence" value="ECO:0007669"/>
    <property type="project" value="InterPro"/>
</dbReference>
<evidence type="ECO:0000256" key="4">
    <source>
        <dbReference type="ARBA" id="ARBA00023125"/>
    </source>
</evidence>
<dbReference type="Pfam" id="PF00872">
    <property type="entry name" value="Transposase_mut"/>
    <property type="match status" value="1"/>
</dbReference>
<evidence type="ECO:0008006" key="7">
    <source>
        <dbReference type="Google" id="ProtNLM"/>
    </source>
</evidence>
<dbReference type="EMBL" id="DTMQ01000040">
    <property type="protein sequence ID" value="HGE99650.1"/>
    <property type="molecule type" value="Genomic_DNA"/>
</dbReference>
<gene>
    <name evidence="6" type="ORF">ENX07_06240</name>
</gene>
<evidence type="ECO:0000256" key="3">
    <source>
        <dbReference type="ARBA" id="ARBA00022578"/>
    </source>
</evidence>
<comment type="caution">
    <text evidence="6">The sequence shown here is derived from an EMBL/GenBank/DDBJ whole genome shotgun (WGS) entry which is preliminary data.</text>
</comment>
<organism evidence="6">
    <name type="scientific">candidate division WOR-3 bacterium</name>
    <dbReference type="NCBI Taxonomy" id="2052148"/>
    <lineage>
        <taxon>Bacteria</taxon>
        <taxon>Bacteria division WOR-3</taxon>
    </lineage>
</organism>
<evidence type="ECO:0000256" key="2">
    <source>
        <dbReference type="ARBA" id="ARBA00010961"/>
    </source>
</evidence>
<reference evidence="6" key="1">
    <citation type="journal article" date="2020" name="mSystems">
        <title>Genome- and Community-Level Interaction Insights into Carbon Utilization and Element Cycling Functions of Hydrothermarchaeota in Hydrothermal Sediment.</title>
        <authorList>
            <person name="Zhou Z."/>
            <person name="Liu Y."/>
            <person name="Xu W."/>
            <person name="Pan J."/>
            <person name="Luo Z.H."/>
            <person name="Li M."/>
        </authorList>
    </citation>
    <scope>NUCLEOTIDE SEQUENCE [LARGE SCALE GENOMIC DNA]</scope>
    <source>
        <strain evidence="6">SpSt-906</strain>
    </source>
</reference>
<name>A0A7C3URD9_UNCW3</name>
<dbReference type="InterPro" id="IPR001207">
    <property type="entry name" value="Transposase_mutator"/>
</dbReference>
<evidence type="ECO:0000256" key="1">
    <source>
        <dbReference type="ARBA" id="ARBA00002190"/>
    </source>
</evidence>
<dbReference type="AlphaFoldDB" id="A0A7C3URD9"/>
<comment type="function">
    <text evidence="1">Required for the transposition of the insertion element.</text>
</comment>
<comment type="similarity">
    <text evidence="2">Belongs to the transposase mutator family.</text>
</comment>
<evidence type="ECO:0000313" key="6">
    <source>
        <dbReference type="EMBL" id="HGE99650.1"/>
    </source>
</evidence>
<proteinExistence type="inferred from homology"/>
<dbReference type="GO" id="GO:0004803">
    <property type="term" value="F:transposase activity"/>
    <property type="evidence" value="ECO:0007669"/>
    <property type="project" value="InterPro"/>
</dbReference>
<keyword evidence="4" id="KW-0238">DNA-binding</keyword>